<dbReference type="PROSITE" id="PS51257">
    <property type="entry name" value="PROKAR_LIPOPROTEIN"/>
    <property type="match status" value="1"/>
</dbReference>
<sequence>MKPRCSARQGPAHHLTAALLTACAVLSGTPELRAEEAVCGGWANGQQVAQINDERLAESSGLAAGWQNPDVLWTHNDSGDSARLFALSTAPSDDAGDPDASPILTELTLEGAENIDWEDMAIGPCSAGGATACIYVADFGDNLKQRDEVVLYRFEEPDLGSPPAPELTLTDGITAQRFTYEGGPRDAEALLVDPQSAAIFIIEKVEEASSQVFELAGAFEDDAPLEARPVATLTLAENFSFGRMITAADVAPDGRSFSLRTYTHLYTYCAPGGDLRQAFESEPQRLLVNPGTIQGEALGYARDGESIWLTSERLPAPLLRFSRAPADDAGDVPDAGDTPDPQDIDEDAGPGDPDDDHDAGGDDDPQDEPEESRSQLSGGCSMLASAPSPGYVPEWIVGLLAVVGLRRALNRFATRTPLP</sequence>
<dbReference type="EMBL" id="VOSM01000017">
    <property type="protein sequence ID" value="TXD33961.1"/>
    <property type="molecule type" value="Genomic_DNA"/>
</dbReference>
<reference evidence="2 3" key="1">
    <citation type="submission" date="2019-08" db="EMBL/GenBank/DDBJ databases">
        <title>Bradymonadales sp. TMQ4.</title>
        <authorList>
            <person name="Liang Q."/>
        </authorList>
    </citation>
    <scope>NUCLEOTIDE SEQUENCE [LARGE SCALE GENOMIC DNA]</scope>
    <source>
        <strain evidence="2 3">TMQ4</strain>
    </source>
</reference>
<feature type="compositionally biased region" description="Acidic residues" evidence="1">
    <location>
        <begin position="340"/>
        <end position="370"/>
    </location>
</feature>
<proteinExistence type="predicted"/>
<evidence type="ECO:0000256" key="1">
    <source>
        <dbReference type="SAM" id="MobiDB-lite"/>
    </source>
</evidence>
<name>A0A5C6X154_9DELT</name>
<evidence type="ECO:0000313" key="3">
    <source>
        <dbReference type="Proteomes" id="UP000321412"/>
    </source>
</evidence>
<evidence type="ECO:0008006" key="4">
    <source>
        <dbReference type="Google" id="ProtNLM"/>
    </source>
</evidence>
<comment type="caution">
    <text evidence="2">The sequence shown here is derived from an EMBL/GenBank/DDBJ whole genome shotgun (WGS) entry which is preliminary data.</text>
</comment>
<dbReference type="AlphaFoldDB" id="A0A5C6X154"/>
<evidence type="ECO:0000313" key="2">
    <source>
        <dbReference type="EMBL" id="TXD33961.1"/>
    </source>
</evidence>
<gene>
    <name evidence="2" type="ORF">FRC98_19905</name>
</gene>
<dbReference type="OrthoDB" id="9801244at2"/>
<dbReference type="RefSeq" id="WP_146983297.1">
    <property type="nucleotide sequence ID" value="NZ_VOSM01000017.1"/>
</dbReference>
<feature type="region of interest" description="Disordered" evidence="1">
    <location>
        <begin position="324"/>
        <end position="387"/>
    </location>
</feature>
<dbReference type="Proteomes" id="UP000321412">
    <property type="component" value="Unassembled WGS sequence"/>
</dbReference>
<protein>
    <recommendedName>
        <fullName evidence="4">Phytase-like domain-containing protein</fullName>
    </recommendedName>
</protein>
<organism evidence="2 3">
    <name type="scientific">Lujinxingia vulgaris</name>
    <dbReference type="NCBI Taxonomy" id="2600176"/>
    <lineage>
        <taxon>Bacteria</taxon>
        <taxon>Deltaproteobacteria</taxon>
        <taxon>Bradymonadales</taxon>
        <taxon>Lujinxingiaceae</taxon>
        <taxon>Lujinxingia</taxon>
    </lineage>
</organism>
<keyword evidence="3" id="KW-1185">Reference proteome</keyword>
<accession>A0A5C6X154</accession>